<dbReference type="Pfam" id="PF01724">
    <property type="entry name" value="DUF29"/>
    <property type="match status" value="1"/>
</dbReference>
<name>A0AA37M327_9HYPH</name>
<dbReference type="InterPro" id="IPR002636">
    <property type="entry name" value="DUF29"/>
</dbReference>
<dbReference type="RefSeq" id="WP_238189350.1">
    <property type="nucleotide sequence ID" value="NZ_BPQJ01000002.1"/>
</dbReference>
<evidence type="ECO:0000313" key="1">
    <source>
        <dbReference type="EMBL" id="GJD60264.1"/>
    </source>
</evidence>
<evidence type="ECO:0008006" key="3">
    <source>
        <dbReference type="Google" id="ProtNLM"/>
    </source>
</evidence>
<accession>A0AA37M327</accession>
<comment type="caution">
    <text evidence="1">The sequence shown here is derived from an EMBL/GenBank/DDBJ whole genome shotgun (WGS) entry which is preliminary data.</text>
</comment>
<gene>
    <name evidence="1" type="ORF">MPEAHAMD_0400</name>
</gene>
<reference evidence="1" key="2">
    <citation type="submission" date="2021-08" db="EMBL/GenBank/DDBJ databases">
        <authorList>
            <person name="Tani A."/>
            <person name="Ola A."/>
            <person name="Ogura Y."/>
            <person name="Katsura K."/>
            <person name="Hayashi T."/>
        </authorList>
    </citation>
    <scope>NUCLEOTIDE SEQUENCE</scope>
    <source>
        <strain evidence="1">JCM 32048</strain>
    </source>
</reference>
<dbReference type="Gene3D" id="1.20.1220.20">
    <property type="entry name" value="Uncharcterised protein PF01724"/>
    <property type="match status" value="1"/>
</dbReference>
<organism evidence="1 2">
    <name type="scientific">Methylobacterium frigidaeris</name>
    <dbReference type="NCBI Taxonomy" id="2038277"/>
    <lineage>
        <taxon>Bacteria</taxon>
        <taxon>Pseudomonadati</taxon>
        <taxon>Pseudomonadota</taxon>
        <taxon>Alphaproteobacteria</taxon>
        <taxon>Hyphomicrobiales</taxon>
        <taxon>Methylobacteriaceae</taxon>
        <taxon>Methylobacterium</taxon>
    </lineage>
</organism>
<dbReference type="AlphaFoldDB" id="A0AA37M327"/>
<dbReference type="PANTHER" id="PTHR34235">
    <property type="entry name" value="SLR1203 PROTEIN-RELATED"/>
    <property type="match status" value="1"/>
</dbReference>
<dbReference type="Proteomes" id="UP001055286">
    <property type="component" value="Unassembled WGS sequence"/>
</dbReference>
<dbReference type="EMBL" id="BPQJ01000002">
    <property type="protein sequence ID" value="GJD60264.1"/>
    <property type="molecule type" value="Genomic_DNA"/>
</dbReference>
<evidence type="ECO:0000313" key="2">
    <source>
        <dbReference type="Proteomes" id="UP001055286"/>
    </source>
</evidence>
<proteinExistence type="predicted"/>
<protein>
    <recommendedName>
        <fullName evidence="3">DUF29 domain-containing protein</fullName>
    </recommendedName>
</protein>
<reference evidence="1" key="1">
    <citation type="journal article" date="2016" name="Front. Microbiol.">
        <title>Genome Sequence of the Piezophilic, Mesophilic Sulfate-Reducing Bacterium Desulfovibrio indicus J2T.</title>
        <authorList>
            <person name="Cao J."/>
            <person name="Maignien L."/>
            <person name="Shao Z."/>
            <person name="Alain K."/>
            <person name="Jebbar M."/>
        </authorList>
    </citation>
    <scope>NUCLEOTIDE SEQUENCE</scope>
    <source>
        <strain evidence="1">JCM 32048</strain>
    </source>
</reference>
<sequence length="160" mass="17846">MTAATTQPSPDGVQPRIAYADDLYGWAMEQAVALRAGDVSALDRENLAEEIESLGRSEFYALVEAWRGILLHMLTTDYQSERRVREWALTIEGERGRAAYLLADSPSLTSRLEEAMIRAYCGARLDAARDTGLPVETFPEACPYTRDDLLTRDFPVDPTT</sequence>
<keyword evidence="2" id="KW-1185">Reference proteome</keyword>